<dbReference type="RefSeq" id="WP_010049280.1">
    <property type="nucleotide sequence ID" value="NZ_CP025958.1"/>
</dbReference>
<organism evidence="1 2">
    <name type="scientific">Gemmata obscuriglobus</name>
    <dbReference type="NCBI Taxonomy" id="114"/>
    <lineage>
        <taxon>Bacteria</taxon>
        <taxon>Pseudomonadati</taxon>
        <taxon>Planctomycetota</taxon>
        <taxon>Planctomycetia</taxon>
        <taxon>Gemmatales</taxon>
        <taxon>Gemmataceae</taxon>
        <taxon>Gemmata</taxon>
    </lineage>
</organism>
<dbReference type="AlphaFoldDB" id="A0A2Z3HBH9"/>
<dbReference type="Proteomes" id="UP000245802">
    <property type="component" value="Chromosome"/>
</dbReference>
<name>A0A2Z3HBH9_9BACT</name>
<protein>
    <submittedName>
        <fullName evidence="1">Uncharacterized protein</fullName>
    </submittedName>
</protein>
<evidence type="ECO:0000313" key="1">
    <source>
        <dbReference type="EMBL" id="AWM40325.1"/>
    </source>
</evidence>
<gene>
    <name evidence="1" type="ORF">C1280_27185</name>
</gene>
<sequence>MNTTLSNEYDTQTNRIIGFNSVYTTLSHMPAGHSSSGSRLGVHTSDCALYSRGVGSQNWVQQVVWYGADDAGGFELIPSVQEKGYYGARKVEKRPSAPTVSVVLLKSEPVPREARGEPVKYLAEVVKYATAVAHAHDELVANAARPMPVSVIVNNLAIRPVDHKDKWEKRLDDLQTFERDWDSYGAEPPSQQSIGNARAFVAFLRTNFKEPDALNPSAVGGVGFTFRDGKRSVYIEFRNTGNAHAAFMGAGKPRVEKVIQDADGFRAVMHQTETHLYEQDAATARIDETSRPSRY</sequence>
<reference evidence="1 2" key="1">
    <citation type="submission" date="2018-01" db="EMBL/GenBank/DDBJ databases">
        <title>G. obscuriglobus.</title>
        <authorList>
            <person name="Franke J."/>
            <person name="Blomberg W."/>
            <person name="Selmecki A."/>
        </authorList>
    </citation>
    <scope>NUCLEOTIDE SEQUENCE [LARGE SCALE GENOMIC DNA]</scope>
    <source>
        <strain evidence="1 2">DSM 5831</strain>
    </source>
</reference>
<dbReference type="EMBL" id="CP025958">
    <property type="protein sequence ID" value="AWM40325.1"/>
    <property type="molecule type" value="Genomic_DNA"/>
</dbReference>
<proteinExistence type="predicted"/>
<dbReference type="OrthoDB" id="10012040at2"/>
<accession>A0A2Z3HBH9</accession>
<dbReference type="KEGG" id="gog:C1280_27185"/>
<keyword evidence="2" id="KW-1185">Reference proteome</keyword>
<evidence type="ECO:0000313" key="2">
    <source>
        <dbReference type="Proteomes" id="UP000245802"/>
    </source>
</evidence>